<evidence type="ECO:0000256" key="1">
    <source>
        <dbReference type="ARBA" id="ARBA00004115"/>
    </source>
</evidence>
<evidence type="ECO:0000256" key="7">
    <source>
        <dbReference type="ARBA" id="ARBA00022982"/>
    </source>
</evidence>
<dbReference type="AlphaFoldDB" id="A0A8C2JJM8"/>
<evidence type="ECO:0000256" key="9">
    <source>
        <dbReference type="ARBA" id="ARBA00023136"/>
    </source>
</evidence>
<dbReference type="InterPro" id="IPR013766">
    <property type="entry name" value="Thioredoxin_domain"/>
</dbReference>
<evidence type="ECO:0000256" key="3">
    <source>
        <dbReference type="ARBA" id="ARBA00022553"/>
    </source>
</evidence>
<keyword evidence="5" id="KW-0732">Signal</keyword>
<evidence type="ECO:0000256" key="6">
    <source>
        <dbReference type="ARBA" id="ARBA00022824"/>
    </source>
</evidence>
<evidence type="ECO:0000256" key="10">
    <source>
        <dbReference type="ARBA" id="ARBA00023157"/>
    </source>
</evidence>
<keyword evidence="2" id="KW-0813">Transport</keyword>
<evidence type="ECO:0000256" key="5">
    <source>
        <dbReference type="ARBA" id="ARBA00022729"/>
    </source>
</evidence>
<proteinExistence type="predicted"/>
<dbReference type="Ensembl" id="ENSCCRT00020104196.1">
    <property type="protein sequence ID" value="ENSCCRP00020095295.1"/>
    <property type="gene ID" value="ENSCCRG00020043808.1"/>
</dbReference>
<evidence type="ECO:0000256" key="4">
    <source>
        <dbReference type="ARBA" id="ARBA00022692"/>
    </source>
</evidence>
<keyword evidence="6" id="KW-0256">Endoplasmic reticulum</keyword>
<feature type="domain" description="Thioredoxin" evidence="12">
    <location>
        <begin position="1"/>
        <end position="64"/>
    </location>
</feature>
<accession>A0A8C2JJM8</accession>
<protein>
    <recommendedName>
        <fullName evidence="12">Thioredoxin domain-containing protein</fullName>
    </recommendedName>
</protein>
<dbReference type="Pfam" id="PF00085">
    <property type="entry name" value="Thioredoxin"/>
    <property type="match status" value="1"/>
</dbReference>
<evidence type="ECO:0000256" key="11">
    <source>
        <dbReference type="ARBA" id="ARBA00023284"/>
    </source>
</evidence>
<name>A0A8C2JJM8_CYPCA</name>
<dbReference type="GO" id="GO:0015036">
    <property type="term" value="F:disulfide oxidoreductase activity"/>
    <property type="evidence" value="ECO:0007669"/>
    <property type="project" value="TreeGrafter"/>
</dbReference>
<keyword evidence="8" id="KW-1133">Transmembrane helix</keyword>
<keyword evidence="11" id="KW-0676">Redox-active center</keyword>
<evidence type="ECO:0000313" key="14">
    <source>
        <dbReference type="Proteomes" id="UP000694701"/>
    </source>
</evidence>
<evidence type="ECO:0000256" key="8">
    <source>
        <dbReference type="ARBA" id="ARBA00022989"/>
    </source>
</evidence>
<dbReference type="SUPFAM" id="SSF52833">
    <property type="entry name" value="Thioredoxin-like"/>
    <property type="match status" value="1"/>
</dbReference>
<keyword evidence="10" id="KW-1015">Disulfide bond</keyword>
<comment type="subcellular location">
    <subcellularLocation>
        <location evidence="1">Endoplasmic reticulum membrane</location>
        <topology evidence="1">Single-pass type I membrane protein</topology>
    </subcellularLocation>
</comment>
<sequence>MLQGEWMIEFFAPWCPACKNLAPTWERFARVAKDVQVQVAKIDVTTSPSLSGRFFVTALPTIYH</sequence>
<keyword evidence="4" id="KW-0812">Transmembrane</keyword>
<reference evidence="13" key="1">
    <citation type="submission" date="2025-08" db="UniProtKB">
        <authorList>
            <consortium name="Ensembl"/>
        </authorList>
    </citation>
    <scope>IDENTIFICATION</scope>
</reference>
<evidence type="ECO:0000313" key="13">
    <source>
        <dbReference type="Ensembl" id="ENSCCRP00020095295.1"/>
    </source>
</evidence>
<organism evidence="13 14">
    <name type="scientific">Cyprinus carpio</name>
    <name type="common">Common carp</name>
    <dbReference type="NCBI Taxonomy" id="7962"/>
    <lineage>
        <taxon>Eukaryota</taxon>
        <taxon>Metazoa</taxon>
        <taxon>Chordata</taxon>
        <taxon>Craniata</taxon>
        <taxon>Vertebrata</taxon>
        <taxon>Euteleostomi</taxon>
        <taxon>Actinopterygii</taxon>
        <taxon>Neopterygii</taxon>
        <taxon>Teleostei</taxon>
        <taxon>Ostariophysi</taxon>
        <taxon>Cypriniformes</taxon>
        <taxon>Cyprinidae</taxon>
        <taxon>Cyprininae</taxon>
        <taxon>Cyprinus</taxon>
    </lineage>
</organism>
<dbReference type="InterPro" id="IPR052454">
    <property type="entry name" value="TMX_domain-containing"/>
</dbReference>
<dbReference type="InterPro" id="IPR036249">
    <property type="entry name" value="Thioredoxin-like_sf"/>
</dbReference>
<keyword evidence="3" id="KW-0597">Phosphoprotein</keyword>
<evidence type="ECO:0000259" key="12">
    <source>
        <dbReference type="PROSITE" id="PS51352"/>
    </source>
</evidence>
<dbReference type="PROSITE" id="PS51352">
    <property type="entry name" value="THIOREDOXIN_2"/>
    <property type="match status" value="1"/>
</dbReference>
<keyword evidence="7" id="KW-0249">Electron transport</keyword>
<dbReference type="InterPro" id="IPR017937">
    <property type="entry name" value="Thioredoxin_CS"/>
</dbReference>
<keyword evidence="9" id="KW-0472">Membrane</keyword>
<evidence type="ECO:0000256" key="2">
    <source>
        <dbReference type="ARBA" id="ARBA00022448"/>
    </source>
</evidence>
<dbReference type="PANTHER" id="PTHR46107">
    <property type="entry name" value="DUMPY: SHORTER THAN WILD-TYPE"/>
    <property type="match status" value="1"/>
</dbReference>
<dbReference type="GO" id="GO:0005789">
    <property type="term" value="C:endoplasmic reticulum membrane"/>
    <property type="evidence" value="ECO:0007669"/>
    <property type="project" value="UniProtKB-SubCell"/>
</dbReference>
<dbReference type="Proteomes" id="UP000694701">
    <property type="component" value="Unplaced"/>
</dbReference>
<dbReference type="PROSITE" id="PS00194">
    <property type="entry name" value="THIOREDOXIN_1"/>
    <property type="match status" value="1"/>
</dbReference>
<dbReference type="PANTHER" id="PTHR46107:SF3">
    <property type="entry name" value="THIOREDOXIN DOMAIN-CONTAINING PROTEIN"/>
    <property type="match status" value="1"/>
</dbReference>
<dbReference type="Gene3D" id="3.40.30.10">
    <property type="entry name" value="Glutaredoxin"/>
    <property type="match status" value="1"/>
</dbReference>